<reference evidence="3 4" key="1">
    <citation type="submission" date="2019-07" db="EMBL/GenBank/DDBJ databases">
        <title>Finished genome of Venturia effusa.</title>
        <authorList>
            <person name="Young C.A."/>
            <person name="Cox M.P."/>
            <person name="Ganley A.R.D."/>
            <person name="David W.J."/>
        </authorList>
    </citation>
    <scope>NUCLEOTIDE SEQUENCE [LARGE SCALE GENOMIC DNA]</scope>
    <source>
        <strain evidence="4">albino</strain>
    </source>
</reference>
<evidence type="ECO:0000256" key="1">
    <source>
        <dbReference type="SAM" id="MobiDB-lite"/>
    </source>
</evidence>
<name>A0A517LH74_9PEZI</name>
<feature type="region of interest" description="Disordered" evidence="1">
    <location>
        <begin position="225"/>
        <end position="249"/>
    </location>
</feature>
<protein>
    <submittedName>
        <fullName evidence="3">Uncharacterized protein</fullName>
    </submittedName>
</protein>
<keyword evidence="4" id="KW-1185">Reference proteome</keyword>
<dbReference type="EMBL" id="CP042196">
    <property type="protein sequence ID" value="QDS74984.1"/>
    <property type="molecule type" value="Genomic_DNA"/>
</dbReference>
<evidence type="ECO:0000313" key="3">
    <source>
        <dbReference type="EMBL" id="QDS74984.1"/>
    </source>
</evidence>
<feature type="transmembrane region" description="Helical" evidence="2">
    <location>
        <begin position="21"/>
        <end position="41"/>
    </location>
</feature>
<organism evidence="3 4">
    <name type="scientific">Venturia effusa</name>
    <dbReference type="NCBI Taxonomy" id="50376"/>
    <lineage>
        <taxon>Eukaryota</taxon>
        <taxon>Fungi</taxon>
        <taxon>Dikarya</taxon>
        <taxon>Ascomycota</taxon>
        <taxon>Pezizomycotina</taxon>
        <taxon>Dothideomycetes</taxon>
        <taxon>Pleosporomycetidae</taxon>
        <taxon>Venturiales</taxon>
        <taxon>Venturiaceae</taxon>
        <taxon>Venturia</taxon>
    </lineage>
</organism>
<sequence>MDNSRAKPIKYHRHYHIAAPAIIIGLGILGTALTAAIAIGIHGHSNWNSAKISLVEIDLSQDEPVTRHVLPSTIDMLANFSKSSSLEKLQLDINRAQKGVKLRDGLLMIKDADIAKRDSVIAGLQDALDDEKNRVGRRDEEILRLQGIVKEREDSVQELQEGEVQLRQGTNDAIQYHEARFDELLEAAKQAVQDWEAKHAELEGKFEIAVGQIIALEEVCQAEHGEDTSETVDPASTGKLEGRHDSGYDSEPVVGQTLELIHPRPMVSLNIFRLLSLAEEYSYLDPDGTAIEDETDTTYVKPTRWAPQVSTYLALDGSVDDVFGDANQGTISFPGGTDNTPWIPPHPEFAVHIREKPKISKHGNKGRTLGAAAREHLAQEETVKDVMKTLYRRLDCQYHVTAYPITRGSNESEAAFTPEAAFLHDGLFRLGQQVQRHQPPTLSLTFGHPLPPPDSCVAPGLPQASAPFYPFHLPPTNAPSLFPFQET</sequence>
<proteinExistence type="predicted"/>
<evidence type="ECO:0000256" key="2">
    <source>
        <dbReference type="SAM" id="Phobius"/>
    </source>
</evidence>
<dbReference type="AlphaFoldDB" id="A0A517LH74"/>
<evidence type="ECO:0000313" key="4">
    <source>
        <dbReference type="Proteomes" id="UP000316270"/>
    </source>
</evidence>
<keyword evidence="2" id="KW-0472">Membrane</keyword>
<keyword evidence="2" id="KW-1133">Transmembrane helix</keyword>
<accession>A0A517LH74</accession>
<keyword evidence="2" id="KW-0812">Transmembrane</keyword>
<gene>
    <name evidence="3" type="ORF">FKW77_005345</name>
</gene>
<dbReference type="Proteomes" id="UP000316270">
    <property type="component" value="Chromosome 12"/>
</dbReference>